<dbReference type="SUPFAM" id="SSF51679">
    <property type="entry name" value="Bacterial luciferase-like"/>
    <property type="match status" value="1"/>
</dbReference>
<accession>A0A917LY23</accession>
<proteinExistence type="inferred from homology"/>
<feature type="binding site" evidence="6">
    <location>
        <position position="224"/>
    </location>
    <ligand>
        <name>FMN</name>
        <dbReference type="ChEBI" id="CHEBI:58210"/>
    </ligand>
</feature>
<protein>
    <submittedName>
        <fullName evidence="8">Monooxygenase</fullName>
    </submittedName>
</protein>
<dbReference type="CDD" id="cd01095">
    <property type="entry name" value="Nitrilotriacetate_monoxgenase"/>
    <property type="match status" value="1"/>
</dbReference>
<dbReference type="RefSeq" id="WP_188888753.1">
    <property type="nucleotide sequence ID" value="NZ_BMHY01000003.1"/>
</dbReference>
<keyword evidence="4 8" id="KW-0503">Monooxygenase</keyword>
<evidence type="ECO:0000256" key="2">
    <source>
        <dbReference type="ARBA" id="ARBA00022643"/>
    </source>
</evidence>
<dbReference type="Pfam" id="PF00296">
    <property type="entry name" value="Bac_luciferase"/>
    <property type="match status" value="1"/>
</dbReference>
<keyword evidence="2 6" id="KW-0288">FMN</keyword>
<dbReference type="NCBIfam" id="TIGR03860">
    <property type="entry name" value="FMN_nitrolo"/>
    <property type="match status" value="1"/>
</dbReference>
<sequence length="445" mass="48526">MSNSRKNMALGVFLLGAGHHAAAWRHQEANARGNIDFRQLVQLAQTAERGKLDMVFIADALAVGRSLSSIEHNVGGALEPFSLLSALAAVTEQIGLVATSSTTYNEPFHTARKLATLDHISDGRSGWNIVTTGTEAEAHNFGRETNLAHELRYERAGEFVKVVKELWDSWEDTALLADKASGIYADLDKVREIDYKSDWFTVKGPLDVPRPPQGYPVLIQAGSSPAGQAFAASIAEVVFTAQQTIEEAKHFYQSVKGQLASFGRAEHGLLIMPGISPILGATEQEAREKQQELDALVLPHVAVAQLSGLLNFNLASYDLDGPLPSIPLPEASTSGVISRIKMLVSLAEKEELTIRQLSQRVIGARGHKTFVGTAVQLADLMEEWFRQGACDGFNLMPPLLPSGLDEFVDEVVPELQKRGLFRTQYSGTTLRDHLGLSSPYPAYRT</sequence>
<dbReference type="InterPro" id="IPR011251">
    <property type="entry name" value="Luciferase-like_dom"/>
</dbReference>
<dbReference type="AlphaFoldDB" id="A0A917LY23"/>
<name>A0A917LY23_9BACL</name>
<dbReference type="Proteomes" id="UP000600247">
    <property type="component" value="Unassembled WGS sequence"/>
</dbReference>
<dbReference type="Gene3D" id="3.20.20.30">
    <property type="entry name" value="Luciferase-like domain"/>
    <property type="match status" value="1"/>
</dbReference>
<dbReference type="PIRSF" id="PIRSF000337">
    <property type="entry name" value="NTA_MOA"/>
    <property type="match status" value="1"/>
</dbReference>
<evidence type="ECO:0000256" key="6">
    <source>
        <dbReference type="PIRSR" id="PIRSR000337-1"/>
    </source>
</evidence>
<evidence type="ECO:0000313" key="9">
    <source>
        <dbReference type="Proteomes" id="UP000600247"/>
    </source>
</evidence>
<reference evidence="8 9" key="1">
    <citation type="journal article" date="2014" name="Int. J. Syst. Evol. Microbiol.">
        <title>Complete genome sequence of Corynebacterium casei LMG S-19264T (=DSM 44701T), isolated from a smear-ripened cheese.</title>
        <authorList>
            <consortium name="US DOE Joint Genome Institute (JGI-PGF)"/>
            <person name="Walter F."/>
            <person name="Albersmeier A."/>
            <person name="Kalinowski J."/>
            <person name="Ruckert C."/>
        </authorList>
    </citation>
    <scope>NUCLEOTIDE SEQUENCE [LARGE SCALE GENOMIC DNA]</scope>
    <source>
        <strain evidence="8 9">CGMCC 1.15286</strain>
    </source>
</reference>
<evidence type="ECO:0000259" key="7">
    <source>
        <dbReference type="Pfam" id="PF00296"/>
    </source>
</evidence>
<evidence type="ECO:0000256" key="4">
    <source>
        <dbReference type="ARBA" id="ARBA00023033"/>
    </source>
</evidence>
<feature type="binding site" evidence="6">
    <location>
        <position position="59"/>
    </location>
    <ligand>
        <name>FMN</name>
        <dbReference type="ChEBI" id="CHEBI:58210"/>
    </ligand>
</feature>
<comment type="caution">
    <text evidence="8">The sequence shown here is derived from an EMBL/GenBank/DDBJ whole genome shotgun (WGS) entry which is preliminary data.</text>
</comment>
<gene>
    <name evidence="8" type="primary">ssuD</name>
    <name evidence="8" type="ORF">GCM10010918_19410</name>
</gene>
<feature type="binding site" evidence="6">
    <location>
        <position position="223"/>
    </location>
    <ligand>
        <name>FMN</name>
        <dbReference type="ChEBI" id="CHEBI:58210"/>
    </ligand>
</feature>
<feature type="domain" description="Luciferase-like" evidence="7">
    <location>
        <begin position="22"/>
        <end position="295"/>
    </location>
</feature>
<organism evidence="8 9">
    <name type="scientific">Paenibacillus radicis</name>
    <name type="common">ex Gao et al. 2016</name>
    <dbReference type="NCBI Taxonomy" id="1737354"/>
    <lineage>
        <taxon>Bacteria</taxon>
        <taxon>Bacillati</taxon>
        <taxon>Bacillota</taxon>
        <taxon>Bacilli</taxon>
        <taxon>Bacillales</taxon>
        <taxon>Paenibacillaceae</taxon>
        <taxon>Paenibacillus</taxon>
    </lineage>
</organism>
<feature type="binding site" evidence="6">
    <location>
        <position position="153"/>
    </location>
    <ligand>
        <name>FMN</name>
        <dbReference type="ChEBI" id="CHEBI:58210"/>
    </ligand>
</feature>
<dbReference type="GO" id="GO:0004497">
    <property type="term" value="F:monooxygenase activity"/>
    <property type="evidence" value="ECO:0007669"/>
    <property type="project" value="UniProtKB-KW"/>
</dbReference>
<feature type="binding site" evidence="6">
    <location>
        <position position="149"/>
    </location>
    <ligand>
        <name>FMN</name>
        <dbReference type="ChEBI" id="CHEBI:58210"/>
    </ligand>
</feature>
<evidence type="ECO:0000256" key="5">
    <source>
        <dbReference type="ARBA" id="ARBA00033748"/>
    </source>
</evidence>
<evidence type="ECO:0000256" key="3">
    <source>
        <dbReference type="ARBA" id="ARBA00023002"/>
    </source>
</evidence>
<keyword evidence="1 6" id="KW-0285">Flavoprotein</keyword>
<evidence type="ECO:0000313" key="8">
    <source>
        <dbReference type="EMBL" id="GGG65339.1"/>
    </source>
</evidence>
<evidence type="ECO:0000256" key="1">
    <source>
        <dbReference type="ARBA" id="ARBA00022630"/>
    </source>
</evidence>
<dbReference type="PANTHER" id="PTHR30011">
    <property type="entry name" value="ALKANESULFONATE MONOOXYGENASE-RELATED"/>
    <property type="match status" value="1"/>
</dbReference>
<keyword evidence="9" id="KW-1185">Reference proteome</keyword>
<dbReference type="InterPro" id="IPR016215">
    <property type="entry name" value="NTA_MOA"/>
</dbReference>
<dbReference type="EMBL" id="BMHY01000003">
    <property type="protein sequence ID" value="GGG65339.1"/>
    <property type="molecule type" value="Genomic_DNA"/>
</dbReference>
<comment type="similarity">
    <text evidence="5">Belongs to the NtaA/SnaA/DszA monooxygenase family.</text>
</comment>
<dbReference type="PANTHER" id="PTHR30011:SF16">
    <property type="entry name" value="C2H2 FINGER DOMAIN TRANSCRIPTION FACTOR (EUROFUNG)-RELATED"/>
    <property type="match status" value="1"/>
</dbReference>
<dbReference type="GO" id="GO:0016705">
    <property type="term" value="F:oxidoreductase activity, acting on paired donors, with incorporation or reduction of molecular oxygen"/>
    <property type="evidence" value="ECO:0007669"/>
    <property type="project" value="InterPro"/>
</dbReference>
<dbReference type="InterPro" id="IPR051260">
    <property type="entry name" value="Diverse_substr_monoxygenases"/>
</dbReference>
<dbReference type="InterPro" id="IPR036661">
    <property type="entry name" value="Luciferase-like_sf"/>
</dbReference>
<feature type="binding site" evidence="6">
    <location>
        <position position="99"/>
    </location>
    <ligand>
        <name>FMN</name>
        <dbReference type="ChEBI" id="CHEBI:58210"/>
    </ligand>
</feature>
<keyword evidence="3" id="KW-0560">Oxidoreductase</keyword>